<organism evidence="1 2">
    <name type="scientific">Zalaria obscura</name>
    <dbReference type="NCBI Taxonomy" id="2024903"/>
    <lineage>
        <taxon>Eukaryota</taxon>
        <taxon>Fungi</taxon>
        <taxon>Dikarya</taxon>
        <taxon>Ascomycota</taxon>
        <taxon>Pezizomycotina</taxon>
        <taxon>Dothideomycetes</taxon>
        <taxon>Dothideomycetidae</taxon>
        <taxon>Dothideales</taxon>
        <taxon>Zalariaceae</taxon>
        <taxon>Zalaria</taxon>
    </lineage>
</organism>
<evidence type="ECO:0000313" key="1">
    <source>
        <dbReference type="EMBL" id="KAK8203574.1"/>
    </source>
</evidence>
<keyword evidence="1" id="KW-0808">Transferase</keyword>
<gene>
    <name evidence="1" type="primary">CDC8</name>
    <name evidence="1" type="ORF">M8818_005221</name>
</gene>
<dbReference type="EMBL" id="JAMKPW020000029">
    <property type="protein sequence ID" value="KAK8203574.1"/>
    <property type="molecule type" value="Genomic_DNA"/>
</dbReference>
<keyword evidence="2" id="KW-1185">Reference proteome</keyword>
<sequence>MNTADKLGRGLLIVFEGLDRAGKSTQCARLVNDLEKRGEKVKHVRFPDRTTPIGKMIDNYLRGESQQEDHVIHLLFSANRWELAATIKAEIAAGTTVIVDRYYYSGCVYSTAKGNPDMDLAWCRHPDEGLPRPDICLFLDLSAAEAAKRGGWGEERYEKKEFQDRVRKLFGTMRESADKDDFVVIDAGKSEEEVADSIKSEVEKVAASLAASKKPLGRVQPW</sequence>
<dbReference type="Proteomes" id="UP001320706">
    <property type="component" value="Unassembled WGS sequence"/>
</dbReference>
<reference evidence="1" key="1">
    <citation type="submission" date="2024-02" db="EMBL/GenBank/DDBJ databases">
        <title>Metagenome Assembled Genome of Zalaria obscura JY119.</title>
        <authorList>
            <person name="Vighnesh L."/>
            <person name="Jagadeeshwari U."/>
            <person name="Venkata Ramana C."/>
            <person name="Sasikala C."/>
        </authorList>
    </citation>
    <scope>NUCLEOTIDE SEQUENCE</scope>
    <source>
        <strain evidence="1">JY119</strain>
    </source>
</reference>
<keyword evidence="1" id="KW-0418">Kinase</keyword>
<proteinExistence type="predicted"/>
<accession>A0ACC3SCL6</accession>
<evidence type="ECO:0000313" key="2">
    <source>
        <dbReference type="Proteomes" id="UP001320706"/>
    </source>
</evidence>
<dbReference type="EC" id="2.7.4.9" evidence="1"/>
<comment type="caution">
    <text evidence="1">The sequence shown here is derived from an EMBL/GenBank/DDBJ whole genome shotgun (WGS) entry which is preliminary data.</text>
</comment>
<protein>
    <submittedName>
        <fullName evidence="1">Thymidylate kinase</fullName>
        <ecNumber evidence="1">2.7.4.9</ecNumber>
    </submittedName>
</protein>
<name>A0ACC3SCL6_9PEZI</name>